<dbReference type="EMBL" id="QQXK01000005">
    <property type="protein sequence ID" value="RII43170.1"/>
    <property type="molecule type" value="Genomic_DNA"/>
</dbReference>
<feature type="compositionally biased region" description="Basic and acidic residues" evidence="1">
    <location>
        <begin position="1"/>
        <end position="11"/>
    </location>
</feature>
<feature type="transmembrane region" description="Helical" evidence="2">
    <location>
        <begin position="109"/>
        <end position="128"/>
    </location>
</feature>
<gene>
    <name evidence="3" type="ORF">DWB68_03830</name>
</gene>
<dbReference type="AlphaFoldDB" id="A0A399JDT9"/>
<protein>
    <submittedName>
        <fullName evidence="3">DUF3043 domain-containing protein</fullName>
    </submittedName>
</protein>
<evidence type="ECO:0000256" key="1">
    <source>
        <dbReference type="SAM" id="MobiDB-lite"/>
    </source>
</evidence>
<keyword evidence="2" id="KW-0812">Transmembrane</keyword>
<feature type="compositionally biased region" description="Basic and acidic residues" evidence="1">
    <location>
        <begin position="55"/>
        <end position="67"/>
    </location>
</feature>
<keyword evidence="4" id="KW-1185">Reference proteome</keyword>
<dbReference type="RefSeq" id="WP_119423818.1">
    <property type="nucleotide sequence ID" value="NZ_QQXK01000005.1"/>
</dbReference>
<dbReference type="InterPro" id="IPR021403">
    <property type="entry name" value="DUF3043"/>
</dbReference>
<dbReference type="Pfam" id="PF11241">
    <property type="entry name" value="DUF3043"/>
    <property type="match status" value="1"/>
</dbReference>
<evidence type="ECO:0000313" key="4">
    <source>
        <dbReference type="Proteomes" id="UP000265419"/>
    </source>
</evidence>
<comment type="caution">
    <text evidence="3">The sequence shown here is derived from an EMBL/GenBank/DDBJ whole genome shotgun (WGS) entry which is preliminary data.</text>
</comment>
<evidence type="ECO:0000256" key="2">
    <source>
        <dbReference type="SAM" id="Phobius"/>
    </source>
</evidence>
<keyword evidence="2" id="KW-1133">Transmembrane helix</keyword>
<accession>A0A399JDT9</accession>
<organism evidence="3 4">
    <name type="scientific">Galactobacter valiniphilus</name>
    <dbReference type="NCBI Taxonomy" id="2676122"/>
    <lineage>
        <taxon>Bacteria</taxon>
        <taxon>Bacillati</taxon>
        <taxon>Actinomycetota</taxon>
        <taxon>Actinomycetes</taxon>
        <taxon>Micrococcales</taxon>
        <taxon>Micrococcaceae</taxon>
        <taxon>Galactobacter</taxon>
    </lineage>
</organism>
<dbReference type="Proteomes" id="UP000265419">
    <property type="component" value="Unassembled WGS sequence"/>
</dbReference>
<reference evidence="3 4" key="1">
    <citation type="submission" date="2018-07" db="EMBL/GenBank/DDBJ databases">
        <title>Arthrobacter sp. nov., isolated from raw cow's milk with high bacterial count.</title>
        <authorList>
            <person name="Hahne J."/>
            <person name="Isele D."/>
            <person name="Lipski A."/>
        </authorList>
    </citation>
    <scope>NUCLEOTIDE SEQUENCE [LARGE SCALE GENOMIC DNA]</scope>
    <source>
        <strain evidence="3 4">JZ R-35</strain>
    </source>
</reference>
<proteinExistence type="predicted"/>
<keyword evidence="2" id="KW-0472">Membrane</keyword>
<sequence length="201" mass="22857">MFGLKKSEKTASGETPEQTQERLDAEVSGAKKGPTPKRKDQVAARRRPLVSADRAQAKVNDRQRRAAEQEKIRIGMATGQEQYLLPRDRGPQRRFARNFVDRRTCLAEWFFPIVIVFFIVSIGFSGLLGIQGQAVATIAMYVVFLLVAIDMFITSRMLKRAILAKFGAPERGVIWYGTFRSMQMRFMRQPKAQVKRGESID</sequence>
<feature type="transmembrane region" description="Helical" evidence="2">
    <location>
        <begin position="134"/>
        <end position="153"/>
    </location>
</feature>
<feature type="region of interest" description="Disordered" evidence="1">
    <location>
        <begin position="1"/>
        <end position="67"/>
    </location>
</feature>
<name>A0A399JDT9_9MICC</name>
<evidence type="ECO:0000313" key="3">
    <source>
        <dbReference type="EMBL" id="RII43170.1"/>
    </source>
</evidence>